<sequence length="184" mass="19147">MAGSLEGNKIFAAILTAGIIGVGSGVLSGILYHPHELEEPVYKVEVAAAEGAKEGGGEQAAAESKPIGELLASASVEKGEAYAKKCAACHSFEKGGPNKVGPNLYGVVGRPIASHEGFSYSEALSGKKDQKWDYDHLNAFLTNPKAYAPGTKMSFAGIPKDSDRADVIAYLRTLADNPEPLPGS</sequence>
<feature type="transmembrane region" description="Helical" evidence="7">
    <location>
        <begin position="12"/>
        <end position="32"/>
    </location>
</feature>
<dbReference type="SUPFAM" id="SSF46626">
    <property type="entry name" value="Cytochrome c"/>
    <property type="match status" value="1"/>
</dbReference>
<dbReference type="InterPro" id="IPR036909">
    <property type="entry name" value="Cyt_c-like_dom_sf"/>
</dbReference>
<keyword evidence="7" id="KW-0472">Membrane</keyword>
<keyword evidence="7" id="KW-0812">Transmembrane</keyword>
<dbReference type="InterPro" id="IPR002327">
    <property type="entry name" value="Cyt_c_1A/1B"/>
</dbReference>
<dbReference type="PROSITE" id="PS51007">
    <property type="entry name" value="CYTC"/>
    <property type="match status" value="1"/>
</dbReference>
<keyword evidence="2 6" id="KW-0349">Heme</keyword>
<dbReference type="Proteomes" id="UP001375743">
    <property type="component" value="Unassembled WGS sequence"/>
</dbReference>
<evidence type="ECO:0000256" key="5">
    <source>
        <dbReference type="ARBA" id="ARBA00023004"/>
    </source>
</evidence>
<dbReference type="RefSeq" id="WP_418157464.1">
    <property type="nucleotide sequence ID" value="NZ_JBBLZC010000001.1"/>
</dbReference>
<proteinExistence type="predicted"/>
<keyword evidence="7" id="KW-1133">Transmembrane helix</keyword>
<evidence type="ECO:0000259" key="8">
    <source>
        <dbReference type="PROSITE" id="PS51007"/>
    </source>
</evidence>
<organism evidence="9 10">
    <name type="scientific">Benzoatithermus flavus</name>
    <dbReference type="NCBI Taxonomy" id="3108223"/>
    <lineage>
        <taxon>Bacteria</taxon>
        <taxon>Pseudomonadati</taxon>
        <taxon>Pseudomonadota</taxon>
        <taxon>Alphaproteobacteria</taxon>
        <taxon>Geminicoccales</taxon>
        <taxon>Geminicoccaceae</taxon>
        <taxon>Benzoatithermus</taxon>
    </lineage>
</organism>
<dbReference type="InterPro" id="IPR009056">
    <property type="entry name" value="Cyt_c-like_dom"/>
</dbReference>
<evidence type="ECO:0000256" key="2">
    <source>
        <dbReference type="ARBA" id="ARBA00022617"/>
    </source>
</evidence>
<comment type="caution">
    <text evidence="9">The sequence shown here is derived from an EMBL/GenBank/DDBJ whole genome shotgun (WGS) entry which is preliminary data.</text>
</comment>
<evidence type="ECO:0000256" key="3">
    <source>
        <dbReference type="ARBA" id="ARBA00022723"/>
    </source>
</evidence>
<dbReference type="EMBL" id="JBBLZC010000001">
    <property type="protein sequence ID" value="MEK0081612.1"/>
    <property type="molecule type" value="Genomic_DNA"/>
</dbReference>
<keyword evidence="1" id="KW-0813">Transport</keyword>
<keyword evidence="3 6" id="KW-0479">Metal-binding</keyword>
<feature type="domain" description="Cytochrome c" evidence="8">
    <location>
        <begin position="74"/>
        <end position="175"/>
    </location>
</feature>
<evidence type="ECO:0000313" key="9">
    <source>
        <dbReference type="EMBL" id="MEK0081612.1"/>
    </source>
</evidence>
<evidence type="ECO:0000256" key="7">
    <source>
        <dbReference type="SAM" id="Phobius"/>
    </source>
</evidence>
<dbReference type="Pfam" id="PF00034">
    <property type="entry name" value="Cytochrom_C"/>
    <property type="match status" value="1"/>
</dbReference>
<reference evidence="9 10" key="1">
    <citation type="submission" date="2024-01" db="EMBL/GenBank/DDBJ databases">
        <title>Multi-omics insights into the function and evolution of sodium benzoate biodegradation pathways in Benzoatithermus flavus gen. nov., sp. nov. from hot spring.</title>
        <authorList>
            <person name="Hu C.-J."/>
            <person name="Li W.-J."/>
        </authorList>
    </citation>
    <scope>NUCLEOTIDE SEQUENCE [LARGE SCALE GENOMIC DNA]</scope>
    <source>
        <strain evidence="9 10">SYSU G07066</strain>
    </source>
</reference>
<keyword evidence="5 6" id="KW-0408">Iron</keyword>
<keyword evidence="10" id="KW-1185">Reference proteome</keyword>
<evidence type="ECO:0000256" key="6">
    <source>
        <dbReference type="PROSITE-ProRule" id="PRU00433"/>
    </source>
</evidence>
<gene>
    <name evidence="9" type="ORF">U1T56_00485</name>
</gene>
<protein>
    <submittedName>
        <fullName evidence="9">Cytochrome c family protein</fullName>
    </submittedName>
</protein>
<dbReference type="PANTHER" id="PTHR11961">
    <property type="entry name" value="CYTOCHROME C"/>
    <property type="match status" value="1"/>
</dbReference>
<dbReference type="Gene3D" id="1.10.760.10">
    <property type="entry name" value="Cytochrome c-like domain"/>
    <property type="match status" value="1"/>
</dbReference>
<evidence type="ECO:0000313" key="10">
    <source>
        <dbReference type="Proteomes" id="UP001375743"/>
    </source>
</evidence>
<accession>A0ABU8XK77</accession>
<evidence type="ECO:0000256" key="1">
    <source>
        <dbReference type="ARBA" id="ARBA00022448"/>
    </source>
</evidence>
<keyword evidence="4" id="KW-0249">Electron transport</keyword>
<dbReference type="PRINTS" id="PR00604">
    <property type="entry name" value="CYTCHRMECIAB"/>
</dbReference>
<name>A0ABU8XK77_9PROT</name>
<evidence type="ECO:0000256" key="4">
    <source>
        <dbReference type="ARBA" id="ARBA00022982"/>
    </source>
</evidence>